<dbReference type="SUPFAM" id="SSF50978">
    <property type="entry name" value="WD40 repeat-like"/>
    <property type="match status" value="1"/>
</dbReference>
<dbReference type="GO" id="GO:0030864">
    <property type="term" value="C:cortical actin cytoskeleton"/>
    <property type="evidence" value="ECO:0007669"/>
    <property type="project" value="TreeGrafter"/>
</dbReference>
<dbReference type="GO" id="GO:0005886">
    <property type="term" value="C:plasma membrane"/>
    <property type="evidence" value="ECO:0007669"/>
    <property type="project" value="TreeGrafter"/>
</dbReference>
<dbReference type="GO" id="GO:0019905">
    <property type="term" value="F:syntaxin binding"/>
    <property type="evidence" value="ECO:0007669"/>
    <property type="project" value="TreeGrafter"/>
</dbReference>
<reference evidence="1 2" key="1">
    <citation type="submission" date="2017-03" db="EMBL/GenBank/DDBJ databases">
        <title>Genome Survey of Euroglyphus maynei.</title>
        <authorList>
            <person name="Arlian L.G."/>
            <person name="Morgan M.S."/>
            <person name="Rider S.D."/>
        </authorList>
    </citation>
    <scope>NUCLEOTIDE SEQUENCE [LARGE SCALE GENOMIC DNA]</scope>
    <source>
        <strain evidence="1">Arlian Lab</strain>
        <tissue evidence="1">Whole body</tissue>
    </source>
</reference>
<dbReference type="GO" id="GO:0008593">
    <property type="term" value="P:regulation of Notch signaling pathway"/>
    <property type="evidence" value="ECO:0007669"/>
    <property type="project" value="TreeGrafter"/>
</dbReference>
<dbReference type="OrthoDB" id="19944at2759"/>
<evidence type="ECO:0000313" key="1">
    <source>
        <dbReference type="EMBL" id="OTF71229.1"/>
    </source>
</evidence>
<dbReference type="GO" id="GO:0032878">
    <property type="term" value="P:regulation of establishment or maintenance of cell polarity"/>
    <property type="evidence" value="ECO:0007669"/>
    <property type="project" value="TreeGrafter"/>
</dbReference>
<dbReference type="GO" id="GO:0006893">
    <property type="term" value="P:Golgi to plasma membrane transport"/>
    <property type="evidence" value="ECO:0007669"/>
    <property type="project" value="TreeGrafter"/>
</dbReference>
<protein>
    <submittedName>
        <fullName evidence="1">Uncharacterized protein</fullName>
    </submittedName>
</protein>
<feature type="non-terminal residue" evidence="1">
    <location>
        <position position="180"/>
    </location>
</feature>
<dbReference type="GO" id="GO:0045159">
    <property type="term" value="F:myosin II binding"/>
    <property type="evidence" value="ECO:0007669"/>
    <property type="project" value="TreeGrafter"/>
</dbReference>
<dbReference type="AlphaFoldDB" id="A0A1Y3AS06"/>
<dbReference type="InterPro" id="IPR036322">
    <property type="entry name" value="WD40_repeat_dom_sf"/>
</dbReference>
<dbReference type="PANTHER" id="PTHR10241">
    <property type="entry name" value="LETHAL 2 GIANT LARVAE PROTEIN"/>
    <property type="match status" value="1"/>
</dbReference>
<dbReference type="GO" id="GO:0005096">
    <property type="term" value="F:GTPase activator activity"/>
    <property type="evidence" value="ECO:0007669"/>
    <property type="project" value="TreeGrafter"/>
</dbReference>
<keyword evidence="2" id="KW-1185">Reference proteome</keyword>
<dbReference type="Proteomes" id="UP000194236">
    <property type="component" value="Unassembled WGS sequence"/>
</dbReference>
<comment type="caution">
    <text evidence="1">The sequence shown here is derived from an EMBL/GenBank/DDBJ whole genome shotgun (WGS) entry which is preliminary data.</text>
</comment>
<sequence length="180" mass="20762">MVHYKCIYGKLGVEFHYQFEDELEIVQIFFISRLGAVLCMCVDFSIHLLKIPTKSSQIDIIKLYTNDFFVHEDDNGDGDHTTIITSLALNGKENLLFIGLKNGDIRLMDIDNFTLKEDIIRLDEILKSIPEELKLKPGSVEVIEEQPGIDGKILIGYNRSLIALWDYQNKCIDNYFQIEQ</sequence>
<evidence type="ECO:0000313" key="2">
    <source>
        <dbReference type="Proteomes" id="UP000194236"/>
    </source>
</evidence>
<organism evidence="1 2">
    <name type="scientific">Euroglyphus maynei</name>
    <name type="common">Mayne's house dust mite</name>
    <dbReference type="NCBI Taxonomy" id="6958"/>
    <lineage>
        <taxon>Eukaryota</taxon>
        <taxon>Metazoa</taxon>
        <taxon>Ecdysozoa</taxon>
        <taxon>Arthropoda</taxon>
        <taxon>Chelicerata</taxon>
        <taxon>Arachnida</taxon>
        <taxon>Acari</taxon>
        <taxon>Acariformes</taxon>
        <taxon>Sarcoptiformes</taxon>
        <taxon>Astigmata</taxon>
        <taxon>Psoroptidia</taxon>
        <taxon>Analgoidea</taxon>
        <taxon>Pyroglyphidae</taxon>
        <taxon>Pyroglyphinae</taxon>
        <taxon>Euroglyphus</taxon>
    </lineage>
</organism>
<gene>
    <name evidence="1" type="ORF">BLA29_010623</name>
</gene>
<accession>A0A1Y3AS06</accession>
<dbReference type="GO" id="GO:0030866">
    <property type="term" value="P:cortical actin cytoskeleton organization"/>
    <property type="evidence" value="ECO:0007669"/>
    <property type="project" value="TreeGrafter"/>
</dbReference>
<dbReference type="GO" id="GO:0051294">
    <property type="term" value="P:establishment of spindle orientation"/>
    <property type="evidence" value="ECO:0007669"/>
    <property type="project" value="TreeGrafter"/>
</dbReference>
<name>A0A1Y3AS06_EURMA</name>
<proteinExistence type="predicted"/>
<dbReference type="PANTHER" id="PTHR10241:SF29">
    <property type="entry name" value="LETHAL(2) GIANT LARVAE PROTEIN"/>
    <property type="match status" value="1"/>
</dbReference>
<dbReference type="EMBL" id="MUJZ01062019">
    <property type="protein sequence ID" value="OTF71229.1"/>
    <property type="molecule type" value="Genomic_DNA"/>
</dbReference>